<dbReference type="InterPro" id="IPR019080">
    <property type="entry name" value="YqaJ_viral_recombinase"/>
</dbReference>
<dbReference type="OrthoDB" id="6618009at2759"/>
<protein>
    <submittedName>
        <fullName evidence="4">Alkaline nuclease</fullName>
    </submittedName>
</protein>
<gene>
    <name evidence="4" type="ORF">Fcan01_18120</name>
</gene>
<evidence type="ECO:0000259" key="3">
    <source>
        <dbReference type="Pfam" id="PF20700"/>
    </source>
</evidence>
<feature type="domain" description="Mutator-like transposase" evidence="3">
    <location>
        <begin position="22"/>
        <end position="338"/>
    </location>
</feature>
<dbReference type="PANTHER" id="PTHR46609">
    <property type="entry name" value="EXONUCLEASE, PHAGE-TYPE/RECB, C-TERMINAL DOMAIN-CONTAINING PROTEIN"/>
    <property type="match status" value="1"/>
</dbReference>
<accession>A0A226DNQ2</accession>
<dbReference type="CDD" id="cd22343">
    <property type="entry name" value="PDDEXK_lambda_exonuclease-like"/>
    <property type="match status" value="1"/>
</dbReference>
<dbReference type="GO" id="GO:0006281">
    <property type="term" value="P:DNA repair"/>
    <property type="evidence" value="ECO:0007669"/>
    <property type="project" value="UniProtKB-ARBA"/>
</dbReference>
<dbReference type="Pfam" id="PF09588">
    <property type="entry name" value="YqaJ"/>
    <property type="match status" value="1"/>
</dbReference>
<dbReference type="PANTHER" id="PTHR46609:SF8">
    <property type="entry name" value="YQAJ VIRAL RECOMBINASE DOMAIN-CONTAINING PROTEIN"/>
    <property type="match status" value="1"/>
</dbReference>
<feature type="region of interest" description="Disordered" evidence="1">
    <location>
        <begin position="473"/>
        <end position="493"/>
    </location>
</feature>
<organism evidence="4 5">
    <name type="scientific">Folsomia candida</name>
    <name type="common">Springtail</name>
    <dbReference type="NCBI Taxonomy" id="158441"/>
    <lineage>
        <taxon>Eukaryota</taxon>
        <taxon>Metazoa</taxon>
        <taxon>Ecdysozoa</taxon>
        <taxon>Arthropoda</taxon>
        <taxon>Hexapoda</taxon>
        <taxon>Collembola</taxon>
        <taxon>Entomobryomorpha</taxon>
        <taxon>Isotomoidea</taxon>
        <taxon>Isotomidae</taxon>
        <taxon>Proisotominae</taxon>
        <taxon>Folsomia</taxon>
    </lineage>
</organism>
<dbReference type="Proteomes" id="UP000198287">
    <property type="component" value="Unassembled WGS sequence"/>
</dbReference>
<dbReference type="InterPro" id="IPR051703">
    <property type="entry name" value="NF-kappa-B_Signaling_Reg"/>
</dbReference>
<dbReference type="SUPFAM" id="SSF52980">
    <property type="entry name" value="Restriction endonuclease-like"/>
    <property type="match status" value="1"/>
</dbReference>
<sequence length="799" mass="91255">MAISAHHQQTCTGNLLIIEKRNSLLNIQCQKCDETFSCHNTSRNTLLSYNEALVWGLYLSGSNYQQMQVLFTALQVKIPSFSQFQITESDMLQKFKKAQDLILKKNGEHVKNMAIERGSYVYINEKKIPAVNVVVDGSWSKRSYGHGYDSNTGMAVIIEEESKLVLWIGTRNKYCRLCAMDRISQSHSSHICTKYRKSSQSMEADIIVEGFNKSIEIHGLVYQNVIGDGDSSVYNEILNRVNYPNIMIRKFECINHALKNLKKPLIESSTNTKHKLDHRKLLKSQIERIATAAASAIIYNHEHQFDNPATTSQTLRDDIINIPYHAFGCHKKCKSYFCGRKHEPDDTIILQNSIIWLEIKKACENLANKSGRLIQNKNSNLCEGFMAQVSKYVQGKRLNVSQKNGYDIRVLSALFGYQFGPFWLAGVKEILDEVPLPKIWDDLSQRYKYHNINNAKYKRRKLEKIKSANGESIKKKVSMTSRSRGDKDYGNNAQCPDIDTDLLESIILEKMNELQVSDERQQEIEEQTRNQSEGDNERWFLERKFRITASKAGNLFSLRDSTNNSCTIKDILYSQKPFEYKTDDHRARGLRLEPLARKRYEEEMKASVTRCGLIVSLDNGIFAASPDGFVGSEGILEIKCPAVPATQVISRKNDKFLEISPTGIRLKRKHKYFYQIVLQLYCAKRSWCDFVVYYNNEDADAPMTDFWYERIFVEETRPAPIFNTMPRPLTILILSLVVAVLLPSVDSSAVNLKRCENGKSFTAPCGEKAGHDRKNPGAQCASRVADVTSKQWDGLLGFL</sequence>
<dbReference type="EMBL" id="LNIX01000014">
    <property type="protein sequence ID" value="OXA47165.1"/>
    <property type="molecule type" value="Genomic_DNA"/>
</dbReference>
<dbReference type="AlphaFoldDB" id="A0A226DNQ2"/>
<keyword evidence="5" id="KW-1185">Reference proteome</keyword>
<dbReference type="OMA" id="FIDSHEL"/>
<comment type="caution">
    <text evidence="4">The sequence shown here is derived from an EMBL/GenBank/DDBJ whole genome shotgun (WGS) entry which is preliminary data.</text>
</comment>
<dbReference type="Pfam" id="PF20700">
    <property type="entry name" value="Mutator"/>
    <property type="match status" value="1"/>
</dbReference>
<evidence type="ECO:0000256" key="1">
    <source>
        <dbReference type="SAM" id="MobiDB-lite"/>
    </source>
</evidence>
<evidence type="ECO:0000313" key="5">
    <source>
        <dbReference type="Proteomes" id="UP000198287"/>
    </source>
</evidence>
<dbReference type="Gene3D" id="3.90.320.10">
    <property type="match status" value="1"/>
</dbReference>
<proteinExistence type="predicted"/>
<name>A0A226DNQ2_FOLCA</name>
<dbReference type="InterPro" id="IPR011604">
    <property type="entry name" value="PDDEXK-like_dom_sf"/>
</dbReference>
<feature type="domain" description="YqaJ viral recombinase" evidence="2">
    <location>
        <begin position="539"/>
        <end position="684"/>
    </location>
</feature>
<reference evidence="4 5" key="1">
    <citation type="submission" date="2015-12" db="EMBL/GenBank/DDBJ databases">
        <title>The genome of Folsomia candida.</title>
        <authorList>
            <person name="Faddeeva A."/>
            <person name="Derks M.F."/>
            <person name="Anvar Y."/>
            <person name="Smit S."/>
            <person name="Van Straalen N."/>
            <person name="Roelofs D."/>
        </authorList>
    </citation>
    <scope>NUCLEOTIDE SEQUENCE [LARGE SCALE GENOMIC DNA]</scope>
    <source>
        <strain evidence="4 5">VU population</strain>
        <tissue evidence="4">Whole body</tissue>
    </source>
</reference>
<evidence type="ECO:0000259" key="2">
    <source>
        <dbReference type="Pfam" id="PF09588"/>
    </source>
</evidence>
<dbReference type="InterPro" id="IPR049012">
    <property type="entry name" value="Mutator_transp_dom"/>
</dbReference>
<evidence type="ECO:0000313" key="4">
    <source>
        <dbReference type="EMBL" id="OXA47165.1"/>
    </source>
</evidence>
<dbReference type="InterPro" id="IPR011335">
    <property type="entry name" value="Restrct_endonuc-II-like"/>
</dbReference>